<keyword evidence="7" id="KW-0963">Cytoplasm</keyword>
<keyword evidence="11 15" id="KW-0067">ATP-binding</keyword>
<evidence type="ECO:0000256" key="16">
    <source>
        <dbReference type="RuleBase" id="RU000532"/>
    </source>
</evidence>
<keyword evidence="12" id="KW-0460">Magnesium</keyword>
<comment type="catalytic activity">
    <reaction evidence="1 16">
        <text>(2R)-3-phosphoglycerate + ATP = (2R)-3-phospho-glyceroyl phosphate + ADP</text>
        <dbReference type="Rhea" id="RHEA:14801"/>
        <dbReference type="ChEBI" id="CHEBI:30616"/>
        <dbReference type="ChEBI" id="CHEBI:57604"/>
        <dbReference type="ChEBI" id="CHEBI:58272"/>
        <dbReference type="ChEBI" id="CHEBI:456216"/>
        <dbReference type="EC" id="2.7.2.3"/>
    </reaction>
</comment>
<dbReference type="PROSITE" id="PS00111">
    <property type="entry name" value="PGLYCERATE_KINASE"/>
    <property type="match status" value="1"/>
</dbReference>
<dbReference type="EMBL" id="CASHTH010000528">
    <property type="protein sequence ID" value="CAI8003646.1"/>
    <property type="molecule type" value="Genomic_DNA"/>
</dbReference>
<feature type="binding site" evidence="14">
    <location>
        <position position="39"/>
    </location>
    <ligand>
        <name>(2R)-3-phosphoglycerate</name>
        <dbReference type="ChEBI" id="CHEBI:58272"/>
    </ligand>
</feature>
<comment type="cofactor">
    <cofactor evidence="2">
        <name>Mg(2+)</name>
        <dbReference type="ChEBI" id="CHEBI:18420"/>
    </cofactor>
</comment>
<evidence type="ECO:0000256" key="17">
    <source>
        <dbReference type="RuleBase" id="RU000696"/>
    </source>
</evidence>
<reference evidence="18" key="1">
    <citation type="submission" date="2023-03" db="EMBL/GenBank/DDBJ databases">
        <authorList>
            <person name="Steffen K."/>
            <person name="Cardenas P."/>
        </authorList>
    </citation>
    <scope>NUCLEOTIDE SEQUENCE</scope>
</reference>
<dbReference type="GO" id="GO:0043531">
    <property type="term" value="F:ADP binding"/>
    <property type="evidence" value="ECO:0007669"/>
    <property type="project" value="TreeGrafter"/>
</dbReference>
<evidence type="ECO:0000256" key="4">
    <source>
        <dbReference type="ARBA" id="ARBA00008982"/>
    </source>
</evidence>
<dbReference type="InterPro" id="IPR015824">
    <property type="entry name" value="Phosphoglycerate_kinase_N"/>
</dbReference>
<comment type="caution">
    <text evidence="18">The sequence shown here is derived from an EMBL/GenBank/DDBJ whole genome shotgun (WGS) entry which is preliminary data.</text>
</comment>
<evidence type="ECO:0000256" key="3">
    <source>
        <dbReference type="ARBA" id="ARBA00004838"/>
    </source>
</evidence>
<gene>
    <name evidence="18" type="ORF">GBAR_LOCUS3713</name>
</gene>
<dbReference type="Gene3D" id="3.40.50.1260">
    <property type="entry name" value="Phosphoglycerate kinase, N-terminal domain"/>
    <property type="match status" value="2"/>
</dbReference>
<dbReference type="GO" id="GO:0006094">
    <property type="term" value="P:gluconeogenesis"/>
    <property type="evidence" value="ECO:0007669"/>
    <property type="project" value="TreeGrafter"/>
</dbReference>
<dbReference type="HAMAP" id="MF_00145">
    <property type="entry name" value="Phosphoglyc_kinase"/>
    <property type="match status" value="1"/>
</dbReference>
<keyword evidence="8 16" id="KW-0808">Transferase</keyword>
<feature type="binding site" evidence="14">
    <location>
        <position position="121"/>
    </location>
    <ligand>
        <name>(2R)-3-phosphoglycerate</name>
        <dbReference type="ChEBI" id="CHEBI:58272"/>
    </ligand>
</feature>
<dbReference type="GO" id="GO:0004618">
    <property type="term" value="F:phosphoglycerate kinase activity"/>
    <property type="evidence" value="ECO:0007669"/>
    <property type="project" value="UniProtKB-EC"/>
</dbReference>
<evidence type="ECO:0000256" key="2">
    <source>
        <dbReference type="ARBA" id="ARBA00001946"/>
    </source>
</evidence>
<dbReference type="GO" id="GO:0005829">
    <property type="term" value="C:cytosol"/>
    <property type="evidence" value="ECO:0007669"/>
    <property type="project" value="TreeGrafter"/>
</dbReference>
<keyword evidence="13" id="KW-0324">Glycolysis</keyword>
<dbReference type="AlphaFoldDB" id="A0AA35R5A3"/>
<evidence type="ECO:0000256" key="12">
    <source>
        <dbReference type="ARBA" id="ARBA00022842"/>
    </source>
</evidence>
<dbReference type="GO" id="GO:0006096">
    <property type="term" value="P:glycolytic process"/>
    <property type="evidence" value="ECO:0007669"/>
    <property type="project" value="UniProtKB-KW"/>
</dbReference>
<feature type="binding site" evidence="14">
    <location>
        <begin position="21"/>
        <end position="23"/>
    </location>
    <ligand>
        <name>substrate</name>
    </ligand>
</feature>
<protein>
    <recommendedName>
        <fullName evidence="6 16">Phosphoglycerate kinase</fullName>
        <ecNumber evidence="6 16">2.7.2.3</ecNumber>
    </recommendedName>
</protein>
<dbReference type="GO" id="GO:0005524">
    <property type="term" value="F:ATP binding"/>
    <property type="evidence" value="ECO:0007669"/>
    <property type="project" value="UniProtKB-KW"/>
</dbReference>
<organism evidence="18 19">
    <name type="scientific">Geodia barretti</name>
    <name type="common">Barrett's horny sponge</name>
    <dbReference type="NCBI Taxonomy" id="519541"/>
    <lineage>
        <taxon>Eukaryota</taxon>
        <taxon>Metazoa</taxon>
        <taxon>Porifera</taxon>
        <taxon>Demospongiae</taxon>
        <taxon>Heteroscleromorpha</taxon>
        <taxon>Tetractinellida</taxon>
        <taxon>Astrophorina</taxon>
        <taxon>Geodiidae</taxon>
        <taxon>Geodia</taxon>
    </lineage>
</organism>
<name>A0AA35R5A3_GEOBA</name>
<evidence type="ECO:0000256" key="10">
    <source>
        <dbReference type="ARBA" id="ARBA00022777"/>
    </source>
</evidence>
<feature type="binding site" evidence="14">
    <location>
        <begin position="62"/>
        <end position="65"/>
    </location>
    <ligand>
        <name>substrate</name>
    </ligand>
</feature>
<dbReference type="SUPFAM" id="SSF53748">
    <property type="entry name" value="Phosphoglycerate kinase"/>
    <property type="match status" value="1"/>
</dbReference>
<dbReference type="InterPro" id="IPR036043">
    <property type="entry name" value="Phosphoglycerate_kinase_sf"/>
</dbReference>
<comment type="pathway">
    <text evidence="3 16">Carbohydrate degradation; glycolysis; pyruvate from D-glyceraldehyde 3-phosphate: step 2/5.</text>
</comment>
<dbReference type="InterPro" id="IPR001576">
    <property type="entry name" value="Phosphoglycerate_kinase"/>
</dbReference>
<comment type="subunit">
    <text evidence="5 17">Monomer.</text>
</comment>
<dbReference type="Proteomes" id="UP001174909">
    <property type="component" value="Unassembled WGS sequence"/>
</dbReference>
<feature type="binding site" evidence="15">
    <location>
        <position position="327"/>
    </location>
    <ligand>
        <name>ATP</name>
        <dbReference type="ChEBI" id="CHEBI:30616"/>
    </ligand>
</feature>
<proteinExistence type="inferred from homology"/>
<evidence type="ECO:0000256" key="13">
    <source>
        <dbReference type="ARBA" id="ARBA00023152"/>
    </source>
</evidence>
<sequence length="398" mass="42318">MAKRQLTQLDVAGKTVLVRVDFNVPIEQGVEIIAQYDQRLRATLPTIDYLLERDCKVVLCSHLGRPRGKVDEALRLFPVGDRLSVLLGRPVTSLSDCIGPDVASEVAAMESGQVYLLENLRFHEGEENNDDAFSTELAALADCFVMDAFAVAHRAHASTVGLPRMLPSAMGLLMQREVESLGLALTSPERPLAALMGGAKVSDKILVLENLLGNLDRLYIGGGMAVTFLAALGKPVGASPVEADRLDFAREVIDRANRGTIELHVPTDIVAASEFEPHPVESQTFPVDGVPDGWYIMDVGNATAQSFARGLADCKTIIWNGPMGVFEMERFSAGTRTVANAIAGLPNVTTVVGGGSTAEAVEALGLETSMTHVSTGGGASLEFLEGRELPGIAALPDA</sequence>
<keyword evidence="9" id="KW-0547">Nucleotide-binding</keyword>
<dbReference type="FunFam" id="3.40.50.1260:FF:000006">
    <property type="entry name" value="Phosphoglycerate kinase"/>
    <property type="match status" value="1"/>
</dbReference>
<feature type="binding site" evidence="14">
    <location>
        <position position="154"/>
    </location>
    <ligand>
        <name>(2R)-3-phosphoglycerate</name>
        <dbReference type="ChEBI" id="CHEBI:58272"/>
    </ligand>
</feature>
<evidence type="ECO:0000256" key="8">
    <source>
        <dbReference type="ARBA" id="ARBA00022679"/>
    </source>
</evidence>
<dbReference type="FunFam" id="3.40.50.1260:FF:000031">
    <property type="entry name" value="Phosphoglycerate kinase 1"/>
    <property type="match status" value="1"/>
</dbReference>
<dbReference type="InterPro" id="IPR015911">
    <property type="entry name" value="Phosphoglycerate_kinase_CS"/>
</dbReference>
<accession>A0AA35R5A3</accession>
<keyword evidence="10 16" id="KW-0418">Kinase</keyword>
<evidence type="ECO:0000256" key="6">
    <source>
        <dbReference type="ARBA" id="ARBA00013061"/>
    </source>
</evidence>
<dbReference type="PRINTS" id="PR00477">
    <property type="entry name" value="PHGLYCKINASE"/>
</dbReference>
<dbReference type="PIRSF" id="PIRSF000724">
    <property type="entry name" value="Pgk"/>
    <property type="match status" value="1"/>
</dbReference>
<comment type="similarity">
    <text evidence="4 16">Belongs to the phosphoglycerate kinase family.</text>
</comment>
<evidence type="ECO:0000256" key="15">
    <source>
        <dbReference type="PIRSR" id="PIRSR000724-2"/>
    </source>
</evidence>
<evidence type="ECO:0000256" key="14">
    <source>
        <dbReference type="PIRSR" id="PIRSR000724-1"/>
    </source>
</evidence>
<evidence type="ECO:0000256" key="11">
    <source>
        <dbReference type="ARBA" id="ARBA00022840"/>
    </source>
</evidence>
<evidence type="ECO:0000313" key="19">
    <source>
        <dbReference type="Proteomes" id="UP001174909"/>
    </source>
</evidence>
<evidence type="ECO:0000256" key="1">
    <source>
        <dbReference type="ARBA" id="ARBA00000642"/>
    </source>
</evidence>
<evidence type="ECO:0000313" key="18">
    <source>
        <dbReference type="EMBL" id="CAI8003646.1"/>
    </source>
</evidence>
<dbReference type="PANTHER" id="PTHR11406">
    <property type="entry name" value="PHOSPHOGLYCERATE KINASE"/>
    <property type="match status" value="1"/>
</dbReference>
<evidence type="ECO:0000256" key="7">
    <source>
        <dbReference type="ARBA" id="ARBA00022490"/>
    </source>
</evidence>
<keyword evidence="19" id="KW-1185">Reference proteome</keyword>
<feature type="binding site" evidence="15">
    <location>
        <position position="204"/>
    </location>
    <ligand>
        <name>ATP</name>
        <dbReference type="ChEBI" id="CHEBI:30616"/>
    </ligand>
</feature>
<evidence type="ECO:0000256" key="9">
    <source>
        <dbReference type="ARBA" id="ARBA00022741"/>
    </source>
</evidence>
<dbReference type="EC" id="2.7.2.3" evidence="6 16"/>
<dbReference type="PANTHER" id="PTHR11406:SF23">
    <property type="entry name" value="PHOSPHOGLYCERATE KINASE 1, CHLOROPLASTIC-RELATED"/>
    <property type="match status" value="1"/>
</dbReference>
<dbReference type="Pfam" id="PF00162">
    <property type="entry name" value="PGK"/>
    <property type="match status" value="1"/>
</dbReference>
<evidence type="ECO:0000256" key="5">
    <source>
        <dbReference type="ARBA" id="ARBA00011245"/>
    </source>
</evidence>